<dbReference type="RefSeq" id="WP_167080691.1">
    <property type="nucleotide sequence ID" value="NZ_BAAADC010000001.1"/>
</dbReference>
<dbReference type="EMBL" id="JAASRM010000001">
    <property type="protein sequence ID" value="NIK87257.1"/>
    <property type="molecule type" value="Genomic_DNA"/>
</dbReference>
<sequence>MTAERILAALKLRPRLFLTLFCLLLWAPGVFSLPPLDRDESRFAQASKQMLETGDLIDIRFGAVPRYKKPVGIYWMQSASTAIAGLGERTHIWTYRLPSLFGALIAVFLTFWCARAFAGVETAMLAAGFLGSTLLLTAEATIATTDAVLLAATLGSVAVLMRVYLASKGEAVMPSRWIILAGWFSLGVIILVKGPPVFVPLAIAAGLSLWDKNGRWLKATNPLSGIALVLVMVLPWLLAITFKSHGAFFQQSLGQDFATKLQGGQESHGAPPGYFLIALTPSFWPAILFLLPGFVMAIRYHRQPVMRFLLAWTATWIAFELVPTKLPHYVLPTYPALAIMAALWAEAPRAEGGIWGRIAIYAAPVQFALGAIALAIGLVYLPIKYGTGPIYWLVLPALLFAAITIGALIQYFRENTRNAALLALAAPLLLYPTLTGFAGPNLSQLWVSPRAAAEVARLSRPGDSPPKLAGYLEPSLVFFLGTKTRQTDGRGAAEAGAAEGGLALVEDHEGAAFKARLGELEATAAEVGALDGFNYSRGRKVHIRIYRLEPVSEIPPPPAE</sequence>
<organism evidence="10 11">
    <name type="scientific">Rhizomicrobium palustre</name>
    <dbReference type="NCBI Taxonomy" id="189966"/>
    <lineage>
        <taxon>Bacteria</taxon>
        <taxon>Pseudomonadati</taxon>
        <taxon>Pseudomonadota</taxon>
        <taxon>Alphaproteobacteria</taxon>
        <taxon>Micropepsales</taxon>
        <taxon>Micropepsaceae</taxon>
        <taxon>Rhizomicrobium</taxon>
    </lineage>
</organism>
<keyword evidence="5 8" id="KW-0812">Transmembrane</keyword>
<evidence type="ECO:0000256" key="1">
    <source>
        <dbReference type="ARBA" id="ARBA00004651"/>
    </source>
</evidence>
<accession>A0A846MW92</accession>
<protein>
    <submittedName>
        <fullName evidence="10">4-amino-4-deoxy-L-arabinose transferase-like glycosyltransferase</fullName>
    </submittedName>
</protein>
<dbReference type="InterPro" id="IPR050297">
    <property type="entry name" value="LipidA_mod_glycosyltrf_83"/>
</dbReference>
<keyword evidence="6 8" id="KW-1133">Transmembrane helix</keyword>
<feature type="transmembrane region" description="Helical" evidence="8">
    <location>
        <begin position="419"/>
        <end position="439"/>
    </location>
</feature>
<evidence type="ECO:0000256" key="6">
    <source>
        <dbReference type="ARBA" id="ARBA00022989"/>
    </source>
</evidence>
<evidence type="ECO:0000313" key="10">
    <source>
        <dbReference type="EMBL" id="NIK87257.1"/>
    </source>
</evidence>
<dbReference type="GO" id="GO:0010041">
    <property type="term" value="P:response to iron(III) ion"/>
    <property type="evidence" value="ECO:0007669"/>
    <property type="project" value="TreeGrafter"/>
</dbReference>
<dbReference type="GO" id="GO:0006493">
    <property type="term" value="P:protein O-linked glycosylation"/>
    <property type="evidence" value="ECO:0007669"/>
    <property type="project" value="InterPro"/>
</dbReference>
<evidence type="ECO:0000256" key="7">
    <source>
        <dbReference type="ARBA" id="ARBA00023136"/>
    </source>
</evidence>
<feature type="transmembrane region" description="Helical" evidence="8">
    <location>
        <begin position="99"/>
        <end position="117"/>
    </location>
</feature>
<feature type="transmembrane region" description="Helical" evidence="8">
    <location>
        <begin position="274"/>
        <end position="298"/>
    </location>
</feature>
<evidence type="ECO:0000256" key="2">
    <source>
        <dbReference type="ARBA" id="ARBA00022475"/>
    </source>
</evidence>
<comment type="subcellular location">
    <subcellularLocation>
        <location evidence="1">Cell membrane</location>
        <topology evidence="1">Multi-pass membrane protein</topology>
    </subcellularLocation>
</comment>
<keyword evidence="7 8" id="KW-0472">Membrane</keyword>
<feature type="domain" description="ArnT-like N-terminal" evidence="9">
    <location>
        <begin position="29"/>
        <end position="243"/>
    </location>
</feature>
<dbReference type="PANTHER" id="PTHR33908">
    <property type="entry name" value="MANNOSYLTRANSFERASE YKCB-RELATED"/>
    <property type="match status" value="1"/>
</dbReference>
<reference evidence="10 11" key="1">
    <citation type="submission" date="2020-03" db="EMBL/GenBank/DDBJ databases">
        <title>Genomic Encyclopedia of Type Strains, Phase IV (KMG-IV): sequencing the most valuable type-strain genomes for metagenomic binning, comparative biology and taxonomic classification.</title>
        <authorList>
            <person name="Goeker M."/>
        </authorList>
    </citation>
    <scope>NUCLEOTIDE SEQUENCE [LARGE SCALE GENOMIC DNA]</scope>
    <source>
        <strain evidence="10 11">DSM 19867</strain>
    </source>
</reference>
<keyword evidence="11" id="KW-1185">Reference proteome</keyword>
<keyword evidence="3" id="KW-0328">Glycosyltransferase</keyword>
<feature type="transmembrane region" description="Helical" evidence="8">
    <location>
        <begin position="305"/>
        <end position="323"/>
    </location>
</feature>
<dbReference type="GO" id="GO:0009103">
    <property type="term" value="P:lipopolysaccharide biosynthetic process"/>
    <property type="evidence" value="ECO:0007669"/>
    <property type="project" value="UniProtKB-ARBA"/>
</dbReference>
<dbReference type="InterPro" id="IPR003342">
    <property type="entry name" value="ArnT-like_N"/>
</dbReference>
<dbReference type="AlphaFoldDB" id="A0A846MW92"/>
<comment type="caution">
    <text evidence="10">The sequence shown here is derived from an EMBL/GenBank/DDBJ whole genome shotgun (WGS) entry which is preliminary data.</text>
</comment>
<dbReference type="GO" id="GO:0000030">
    <property type="term" value="F:mannosyltransferase activity"/>
    <property type="evidence" value="ECO:0007669"/>
    <property type="project" value="InterPro"/>
</dbReference>
<feature type="transmembrane region" description="Helical" evidence="8">
    <location>
        <begin position="177"/>
        <end position="210"/>
    </location>
</feature>
<evidence type="ECO:0000256" key="4">
    <source>
        <dbReference type="ARBA" id="ARBA00022679"/>
    </source>
</evidence>
<feature type="transmembrane region" description="Helical" evidence="8">
    <location>
        <begin position="147"/>
        <end position="165"/>
    </location>
</feature>
<keyword evidence="4 10" id="KW-0808">Transferase</keyword>
<dbReference type="Proteomes" id="UP000570514">
    <property type="component" value="Unassembled WGS sequence"/>
</dbReference>
<dbReference type="GO" id="GO:0005886">
    <property type="term" value="C:plasma membrane"/>
    <property type="evidence" value="ECO:0007669"/>
    <property type="project" value="UniProtKB-SubCell"/>
</dbReference>
<dbReference type="Pfam" id="PF02366">
    <property type="entry name" value="PMT"/>
    <property type="match status" value="1"/>
</dbReference>
<keyword evidence="2" id="KW-1003">Cell membrane</keyword>
<feature type="transmembrane region" description="Helical" evidence="8">
    <location>
        <begin position="359"/>
        <end position="383"/>
    </location>
</feature>
<feature type="transmembrane region" description="Helical" evidence="8">
    <location>
        <begin position="389"/>
        <end position="412"/>
    </location>
</feature>
<evidence type="ECO:0000313" key="11">
    <source>
        <dbReference type="Proteomes" id="UP000570514"/>
    </source>
</evidence>
<dbReference type="PANTHER" id="PTHR33908:SF3">
    <property type="entry name" value="UNDECAPRENYL PHOSPHATE-ALPHA-4-AMINO-4-DEOXY-L-ARABINOSE ARABINOSYL TRANSFERASE"/>
    <property type="match status" value="1"/>
</dbReference>
<proteinExistence type="predicted"/>
<evidence type="ECO:0000256" key="5">
    <source>
        <dbReference type="ARBA" id="ARBA00022692"/>
    </source>
</evidence>
<dbReference type="GO" id="GO:0016763">
    <property type="term" value="F:pentosyltransferase activity"/>
    <property type="evidence" value="ECO:0007669"/>
    <property type="project" value="TreeGrafter"/>
</dbReference>
<feature type="transmembrane region" description="Helical" evidence="8">
    <location>
        <begin position="222"/>
        <end position="242"/>
    </location>
</feature>
<evidence type="ECO:0000259" key="9">
    <source>
        <dbReference type="Pfam" id="PF02366"/>
    </source>
</evidence>
<evidence type="ECO:0000256" key="8">
    <source>
        <dbReference type="SAM" id="Phobius"/>
    </source>
</evidence>
<name>A0A846MW92_9PROT</name>
<gene>
    <name evidence="10" type="ORF">FHS83_000575</name>
</gene>
<feature type="transmembrane region" description="Helical" evidence="8">
    <location>
        <begin position="329"/>
        <end position="347"/>
    </location>
</feature>
<evidence type="ECO:0000256" key="3">
    <source>
        <dbReference type="ARBA" id="ARBA00022676"/>
    </source>
</evidence>